<dbReference type="AlphaFoldDB" id="A0AA40KTA1"/>
<protein>
    <submittedName>
        <fullName evidence="1">Uncharacterized protein</fullName>
    </submittedName>
</protein>
<accession>A0AA40KTA1</accession>
<evidence type="ECO:0000313" key="2">
    <source>
        <dbReference type="Proteomes" id="UP001177670"/>
    </source>
</evidence>
<evidence type="ECO:0000313" key="1">
    <source>
        <dbReference type="EMBL" id="KAK1131831.1"/>
    </source>
</evidence>
<gene>
    <name evidence="1" type="ORF">K0M31_015982</name>
</gene>
<sequence length="83" mass="9322">MRYILNSNDVASNLVIAGSNRMYRDKGPLHNSVLTPFTYLVCGASDIFPGRYFRPRHEASFNVRSILFLVNGNVYSYTSSVAV</sequence>
<comment type="caution">
    <text evidence="1">The sequence shown here is derived from an EMBL/GenBank/DDBJ whole genome shotgun (WGS) entry which is preliminary data.</text>
</comment>
<proteinExistence type="predicted"/>
<name>A0AA40KTA1_9HYME</name>
<dbReference type="Proteomes" id="UP001177670">
    <property type="component" value="Unassembled WGS sequence"/>
</dbReference>
<organism evidence="1 2">
    <name type="scientific">Melipona bicolor</name>
    <dbReference type="NCBI Taxonomy" id="60889"/>
    <lineage>
        <taxon>Eukaryota</taxon>
        <taxon>Metazoa</taxon>
        <taxon>Ecdysozoa</taxon>
        <taxon>Arthropoda</taxon>
        <taxon>Hexapoda</taxon>
        <taxon>Insecta</taxon>
        <taxon>Pterygota</taxon>
        <taxon>Neoptera</taxon>
        <taxon>Endopterygota</taxon>
        <taxon>Hymenoptera</taxon>
        <taxon>Apocrita</taxon>
        <taxon>Aculeata</taxon>
        <taxon>Apoidea</taxon>
        <taxon>Anthophila</taxon>
        <taxon>Apidae</taxon>
        <taxon>Melipona</taxon>
    </lineage>
</organism>
<keyword evidence="2" id="KW-1185">Reference proteome</keyword>
<dbReference type="EMBL" id="JAHYIQ010000005">
    <property type="protein sequence ID" value="KAK1131831.1"/>
    <property type="molecule type" value="Genomic_DNA"/>
</dbReference>
<reference evidence="1" key="1">
    <citation type="submission" date="2021-10" db="EMBL/GenBank/DDBJ databases">
        <title>Melipona bicolor Genome sequencing and assembly.</title>
        <authorList>
            <person name="Araujo N.S."/>
            <person name="Arias M.C."/>
        </authorList>
    </citation>
    <scope>NUCLEOTIDE SEQUENCE</scope>
    <source>
        <strain evidence="1">USP_2M_L1-L4_2017</strain>
        <tissue evidence="1">Whole body</tissue>
    </source>
</reference>